<feature type="compositionally biased region" description="Acidic residues" evidence="10">
    <location>
        <begin position="300"/>
        <end position="312"/>
    </location>
</feature>
<feature type="non-terminal residue" evidence="12">
    <location>
        <position position="1"/>
    </location>
</feature>
<dbReference type="PROSITE" id="PS50089">
    <property type="entry name" value="ZF_RING_2"/>
    <property type="match status" value="1"/>
</dbReference>
<evidence type="ECO:0000256" key="10">
    <source>
        <dbReference type="SAM" id="MobiDB-lite"/>
    </source>
</evidence>
<comment type="subcellular location">
    <subcellularLocation>
        <location evidence="1">Membrane</location>
        <topology evidence="1">Single-pass membrane protein</topology>
    </subcellularLocation>
</comment>
<dbReference type="PANTHER" id="PTHR47168:SF1">
    <property type="entry name" value="OS02G0798600 PROTEIN"/>
    <property type="match status" value="1"/>
</dbReference>
<keyword evidence="7" id="KW-0472">Membrane</keyword>
<gene>
    <name evidence="12" type="ORF">MKK02DRAFT_7529</name>
</gene>
<evidence type="ECO:0000256" key="3">
    <source>
        <dbReference type="ARBA" id="ARBA00022723"/>
    </source>
</evidence>
<dbReference type="FunFam" id="3.30.40.10:FF:000728">
    <property type="entry name" value="Unplaced genomic scaffold supercont1.4, whole genome shotgun sequence"/>
    <property type="match status" value="1"/>
</dbReference>
<dbReference type="EMBL" id="JAKWFO010000004">
    <property type="protein sequence ID" value="KAI9637709.1"/>
    <property type="molecule type" value="Genomic_DNA"/>
</dbReference>
<keyword evidence="13" id="KW-1185">Reference proteome</keyword>
<dbReference type="InterPro" id="IPR013083">
    <property type="entry name" value="Znf_RING/FYVE/PHD"/>
</dbReference>
<evidence type="ECO:0000256" key="6">
    <source>
        <dbReference type="ARBA" id="ARBA00022989"/>
    </source>
</evidence>
<evidence type="ECO:0000256" key="9">
    <source>
        <dbReference type="SAM" id="Coils"/>
    </source>
</evidence>
<evidence type="ECO:0000256" key="4">
    <source>
        <dbReference type="ARBA" id="ARBA00022771"/>
    </source>
</evidence>
<sequence>LDQLRARLDDAREDLERSRAELDELRERRRVQQEARSRVPVGAMLVIQGLAQTRITSSTLGEVQAGGSAAPGGAAGASIPEAGQGISSAPAGSPAAAGPAPRRPNMGRRISDGSLFMRRREIEREQGASLDQQARMISGLLTVAAAATANTLLAVPEPTPEPASAPRTGLTGAIHSLLNRLRPARAPQHGIEQALGQYLRNAVRERRPTAPAVPGATAPEAETNGLSRLALPPVTVPESQGGAAAGSEFQAFLRGLEGDLVGAVRAYAGSMRSDDGEEQEVESGETTGEDDGDSTWSSDSEVEVEAESDSDSTTEPTTSAIPVFHAQLGQNTPGGQADRYGVSGGTDGQPRQLNFFRAHLFPPISFGPAVASPAVGSSGTSTNAEAGPSGTRGSSATATAPTPDPNAIVPCIFVGVRSIQRDESGGPEDIFNQPGLFEGQGEEGAGAAPGSPSTSAPAPTAPSVPADSNRPSLPRVVSSPAPDPSPPRSFRDRFLSRLSRRPALAPVHPINTYLVYVIGGNYPANHPVLRIPALLSGAPLSDEDMALISELIGPAKAPTASKEDIERAGLKIVDGAQMAELGEKGEVLDNCTERCLICLGDYEEGEECRVLVCRHGYHKACVDQWLEKGSNSCPACRSE</sequence>
<evidence type="ECO:0000259" key="11">
    <source>
        <dbReference type="PROSITE" id="PS50089"/>
    </source>
</evidence>
<feature type="region of interest" description="Disordered" evidence="10">
    <location>
        <begin position="422"/>
        <end position="491"/>
    </location>
</feature>
<dbReference type="GeneID" id="77732898"/>
<feature type="domain" description="RING-type" evidence="11">
    <location>
        <begin position="595"/>
        <end position="637"/>
    </location>
</feature>
<dbReference type="SMART" id="SM00184">
    <property type="entry name" value="RING"/>
    <property type="match status" value="1"/>
</dbReference>
<evidence type="ECO:0000256" key="8">
    <source>
        <dbReference type="PROSITE-ProRule" id="PRU00175"/>
    </source>
</evidence>
<name>A0AA38LX97_9TREE</name>
<dbReference type="CDD" id="cd16461">
    <property type="entry name" value="RING-H2_EL5-like"/>
    <property type="match status" value="1"/>
</dbReference>
<organism evidence="12 13">
    <name type="scientific">Dioszegia hungarica</name>
    <dbReference type="NCBI Taxonomy" id="4972"/>
    <lineage>
        <taxon>Eukaryota</taxon>
        <taxon>Fungi</taxon>
        <taxon>Dikarya</taxon>
        <taxon>Basidiomycota</taxon>
        <taxon>Agaricomycotina</taxon>
        <taxon>Tremellomycetes</taxon>
        <taxon>Tremellales</taxon>
        <taxon>Bulleribasidiaceae</taxon>
        <taxon>Dioszegia</taxon>
    </lineage>
</organism>
<feature type="compositionally biased region" description="Low complexity" evidence="10">
    <location>
        <begin position="386"/>
        <end position="401"/>
    </location>
</feature>
<keyword evidence="9" id="KW-0175">Coiled coil</keyword>
<dbReference type="RefSeq" id="XP_052947486.1">
    <property type="nucleotide sequence ID" value="XM_053093693.1"/>
</dbReference>
<feature type="region of interest" description="Disordered" evidence="10">
    <location>
        <begin position="270"/>
        <end position="351"/>
    </location>
</feature>
<protein>
    <recommendedName>
        <fullName evidence="11">RING-type domain-containing protein</fullName>
    </recommendedName>
</protein>
<feature type="non-terminal residue" evidence="12">
    <location>
        <position position="639"/>
    </location>
</feature>
<dbReference type="PANTHER" id="PTHR47168">
    <property type="entry name" value="RING ZINC FINGER DOMAIN SUPERFAMILY PROTEIN-RELATED"/>
    <property type="match status" value="1"/>
</dbReference>
<dbReference type="InterPro" id="IPR001841">
    <property type="entry name" value="Znf_RING"/>
</dbReference>
<feature type="compositionally biased region" description="Polar residues" evidence="10">
    <location>
        <begin position="375"/>
        <end position="384"/>
    </location>
</feature>
<feature type="compositionally biased region" description="Low complexity" evidence="10">
    <location>
        <begin position="76"/>
        <end position="100"/>
    </location>
</feature>
<dbReference type="GO" id="GO:0008270">
    <property type="term" value="F:zinc ion binding"/>
    <property type="evidence" value="ECO:0007669"/>
    <property type="project" value="UniProtKB-KW"/>
</dbReference>
<feature type="compositionally biased region" description="Low complexity" evidence="10">
    <location>
        <begin position="445"/>
        <end position="466"/>
    </location>
</feature>
<proteinExistence type="predicted"/>
<evidence type="ECO:0000256" key="2">
    <source>
        <dbReference type="ARBA" id="ARBA00022692"/>
    </source>
</evidence>
<keyword evidence="5" id="KW-0862">Zinc</keyword>
<evidence type="ECO:0000256" key="5">
    <source>
        <dbReference type="ARBA" id="ARBA00022833"/>
    </source>
</evidence>
<evidence type="ECO:0000256" key="7">
    <source>
        <dbReference type="ARBA" id="ARBA00023136"/>
    </source>
</evidence>
<dbReference type="Proteomes" id="UP001164286">
    <property type="component" value="Unassembled WGS sequence"/>
</dbReference>
<evidence type="ECO:0000313" key="13">
    <source>
        <dbReference type="Proteomes" id="UP001164286"/>
    </source>
</evidence>
<evidence type="ECO:0000256" key="1">
    <source>
        <dbReference type="ARBA" id="ARBA00004167"/>
    </source>
</evidence>
<dbReference type="Pfam" id="PF13639">
    <property type="entry name" value="zf-RING_2"/>
    <property type="match status" value="1"/>
</dbReference>
<reference evidence="12" key="1">
    <citation type="journal article" date="2022" name="G3 (Bethesda)">
        <title>High quality genome of the basidiomycete yeast Dioszegia hungarica PDD-24b-2 isolated from cloud water.</title>
        <authorList>
            <person name="Jarrige D."/>
            <person name="Haridas S."/>
            <person name="Bleykasten-Grosshans C."/>
            <person name="Joly M."/>
            <person name="Nadalig T."/>
            <person name="Sancelme M."/>
            <person name="Vuilleumier S."/>
            <person name="Grigoriev I.V."/>
            <person name="Amato P."/>
            <person name="Bringel F."/>
        </authorList>
    </citation>
    <scope>NUCLEOTIDE SEQUENCE</scope>
    <source>
        <strain evidence="12">PDD-24b-2</strain>
    </source>
</reference>
<keyword evidence="3" id="KW-0479">Metal-binding</keyword>
<dbReference type="AlphaFoldDB" id="A0AA38LX97"/>
<keyword evidence="2" id="KW-0812">Transmembrane</keyword>
<dbReference type="SUPFAM" id="SSF57850">
    <property type="entry name" value="RING/U-box"/>
    <property type="match status" value="1"/>
</dbReference>
<dbReference type="InterPro" id="IPR051653">
    <property type="entry name" value="E3_ligase_sorting_rcpt"/>
</dbReference>
<dbReference type="GO" id="GO:0016020">
    <property type="term" value="C:membrane"/>
    <property type="evidence" value="ECO:0007669"/>
    <property type="project" value="UniProtKB-SubCell"/>
</dbReference>
<keyword evidence="6" id="KW-1133">Transmembrane helix</keyword>
<feature type="region of interest" description="Disordered" evidence="10">
    <location>
        <begin position="63"/>
        <end position="115"/>
    </location>
</feature>
<evidence type="ECO:0000313" key="12">
    <source>
        <dbReference type="EMBL" id="KAI9637709.1"/>
    </source>
</evidence>
<dbReference type="Gene3D" id="3.30.40.10">
    <property type="entry name" value="Zinc/RING finger domain, C3HC4 (zinc finger)"/>
    <property type="match status" value="1"/>
</dbReference>
<feature type="region of interest" description="Disordered" evidence="10">
    <location>
        <begin position="207"/>
        <end position="227"/>
    </location>
</feature>
<keyword evidence="4 8" id="KW-0863">Zinc-finger</keyword>
<feature type="compositionally biased region" description="Acidic residues" evidence="10">
    <location>
        <begin position="275"/>
        <end position="293"/>
    </location>
</feature>
<comment type="caution">
    <text evidence="12">The sequence shown here is derived from an EMBL/GenBank/DDBJ whole genome shotgun (WGS) entry which is preliminary data.</text>
</comment>
<feature type="region of interest" description="Disordered" evidence="10">
    <location>
        <begin position="373"/>
        <end position="406"/>
    </location>
</feature>
<feature type="coiled-coil region" evidence="9">
    <location>
        <begin position="1"/>
        <end position="35"/>
    </location>
</feature>
<feature type="compositionally biased region" description="Low complexity" evidence="10">
    <location>
        <begin position="209"/>
        <end position="223"/>
    </location>
</feature>
<accession>A0AA38LX97</accession>